<evidence type="ECO:0000313" key="1">
    <source>
        <dbReference type="EMBL" id="STY99243.1"/>
    </source>
</evidence>
<reference evidence="1 2" key="1">
    <citation type="submission" date="2018-06" db="EMBL/GenBank/DDBJ databases">
        <authorList>
            <consortium name="Pathogen Informatics"/>
            <person name="Doyle S."/>
        </authorList>
    </citation>
    <scope>NUCLEOTIDE SEQUENCE [LARGE SCALE GENOMIC DNA]</scope>
    <source>
        <strain evidence="1 2">NCTC7911</strain>
    </source>
</reference>
<dbReference type="AlphaFoldDB" id="A0A378QIT2"/>
<evidence type="ECO:0008006" key="3">
    <source>
        <dbReference type="Google" id="ProtNLM"/>
    </source>
</evidence>
<accession>A0A378QIT2</accession>
<gene>
    <name evidence="1" type="ORF">NCTC7911_00617</name>
</gene>
<dbReference type="Gene3D" id="3.30.160.390">
    <property type="entry name" value="Integrase, DNA-binding domain"/>
    <property type="match status" value="1"/>
</dbReference>
<organism evidence="1 2">
    <name type="scientific">Moraxella lacunata</name>
    <dbReference type="NCBI Taxonomy" id="477"/>
    <lineage>
        <taxon>Bacteria</taxon>
        <taxon>Pseudomonadati</taxon>
        <taxon>Pseudomonadota</taxon>
        <taxon>Gammaproteobacteria</taxon>
        <taxon>Moraxellales</taxon>
        <taxon>Moraxellaceae</taxon>
        <taxon>Moraxella</taxon>
    </lineage>
</organism>
<proteinExistence type="predicted"/>
<dbReference type="Proteomes" id="UP000254107">
    <property type="component" value="Unassembled WGS sequence"/>
</dbReference>
<name>A0A378QIT2_MORLA</name>
<keyword evidence="2" id="KW-1185">Reference proteome</keyword>
<dbReference type="RefSeq" id="WP_147285298.1">
    <property type="nucleotide sequence ID" value="NZ_UGQC01000001.1"/>
</dbReference>
<protein>
    <recommendedName>
        <fullName evidence="3">Integrase DNA-binding domain-containing protein</fullName>
    </recommendedName>
</protein>
<dbReference type="GeneID" id="302271603"/>
<sequence>MIEVKTDKQIIALKAEQKEYHAKVHGKPRLFIRVRATKKGETKEWVYRYTKNGHTHKEFWVIIPPSAWQWHLTNGRS</sequence>
<dbReference type="InterPro" id="IPR038488">
    <property type="entry name" value="Integrase_DNA-bd_sf"/>
</dbReference>
<evidence type="ECO:0000313" key="2">
    <source>
        <dbReference type="Proteomes" id="UP000254107"/>
    </source>
</evidence>
<dbReference type="EMBL" id="UGQC01000001">
    <property type="protein sequence ID" value="STY99243.1"/>
    <property type="molecule type" value="Genomic_DNA"/>
</dbReference>